<accession>A0A2G9IAI7</accession>
<dbReference type="Proteomes" id="UP000231279">
    <property type="component" value="Unassembled WGS sequence"/>
</dbReference>
<dbReference type="PANTHER" id="PTHR35503:SF2">
    <property type="entry name" value="OS04G0455700 PROTEIN"/>
    <property type="match status" value="1"/>
</dbReference>
<sequence>MDPTEIHSSSSSLNCELRLIIEAKNIAIKSRGVLFVRCYLPAGNNKRVKLESHQIPSKSNSITWNQTFSLDCTGSQDSVKWLKQETLVFELRWRTVRSELVAQAKVPWKNLLDSTNMEIERWVAMIPQNGYVHDDLKPPVVKIAMKIQEFDEGIERKKINGGRWSEGCGCADGGCKSILDYEFFAIDAVLEAL</sequence>
<gene>
    <name evidence="2" type="ORF">CDL12_00484</name>
</gene>
<dbReference type="OrthoDB" id="687396at2759"/>
<dbReference type="Gene3D" id="2.60.40.150">
    <property type="entry name" value="C2 domain"/>
    <property type="match status" value="1"/>
</dbReference>
<proteinExistence type="predicted"/>
<dbReference type="AlphaFoldDB" id="A0A2G9IAI7"/>
<evidence type="ECO:0000313" key="3">
    <source>
        <dbReference type="Proteomes" id="UP000231279"/>
    </source>
</evidence>
<evidence type="ECO:0000313" key="2">
    <source>
        <dbReference type="EMBL" id="PIN26765.1"/>
    </source>
</evidence>
<name>A0A2G9IAI7_9LAMI</name>
<organism evidence="2 3">
    <name type="scientific">Handroanthus impetiginosus</name>
    <dbReference type="NCBI Taxonomy" id="429701"/>
    <lineage>
        <taxon>Eukaryota</taxon>
        <taxon>Viridiplantae</taxon>
        <taxon>Streptophyta</taxon>
        <taxon>Embryophyta</taxon>
        <taxon>Tracheophyta</taxon>
        <taxon>Spermatophyta</taxon>
        <taxon>Magnoliopsida</taxon>
        <taxon>eudicotyledons</taxon>
        <taxon>Gunneridae</taxon>
        <taxon>Pentapetalae</taxon>
        <taxon>asterids</taxon>
        <taxon>lamiids</taxon>
        <taxon>Lamiales</taxon>
        <taxon>Bignoniaceae</taxon>
        <taxon>Crescentiina</taxon>
        <taxon>Tabebuia alliance</taxon>
        <taxon>Handroanthus</taxon>
    </lineage>
</organism>
<evidence type="ECO:0000259" key="1">
    <source>
        <dbReference type="PROSITE" id="PS50004"/>
    </source>
</evidence>
<dbReference type="SUPFAM" id="SSF49562">
    <property type="entry name" value="C2 domain (Calcium/lipid-binding domain, CaLB)"/>
    <property type="match status" value="1"/>
</dbReference>
<dbReference type="PROSITE" id="PS50004">
    <property type="entry name" value="C2"/>
    <property type="match status" value="1"/>
</dbReference>
<dbReference type="EMBL" id="NKXS01000051">
    <property type="protein sequence ID" value="PIN26765.1"/>
    <property type="molecule type" value="Genomic_DNA"/>
</dbReference>
<keyword evidence="3" id="KW-1185">Reference proteome</keyword>
<dbReference type="InterPro" id="IPR000008">
    <property type="entry name" value="C2_dom"/>
</dbReference>
<reference evidence="3" key="1">
    <citation type="journal article" date="2018" name="Gigascience">
        <title>Genome assembly of the Pink Ipe (Handroanthus impetiginosus, Bignoniaceae), a highly valued, ecologically keystone Neotropical timber forest tree.</title>
        <authorList>
            <person name="Silva-Junior O.B."/>
            <person name="Grattapaglia D."/>
            <person name="Novaes E."/>
            <person name="Collevatti R.G."/>
        </authorList>
    </citation>
    <scope>NUCLEOTIDE SEQUENCE [LARGE SCALE GENOMIC DNA]</scope>
    <source>
        <strain evidence="3">cv. UFG-1</strain>
    </source>
</reference>
<protein>
    <recommendedName>
        <fullName evidence="1">C2 domain-containing protein</fullName>
    </recommendedName>
</protein>
<dbReference type="InterPro" id="IPR035892">
    <property type="entry name" value="C2_domain_sf"/>
</dbReference>
<comment type="caution">
    <text evidence="2">The sequence shown here is derived from an EMBL/GenBank/DDBJ whole genome shotgun (WGS) entry which is preliminary data.</text>
</comment>
<feature type="domain" description="C2" evidence="1">
    <location>
        <begin position="1"/>
        <end position="123"/>
    </location>
</feature>
<dbReference type="PANTHER" id="PTHR35503">
    <property type="entry name" value="OSJNBA0006M15.15 PROTEIN"/>
    <property type="match status" value="1"/>
</dbReference>